<dbReference type="RefSeq" id="WP_115401635.1">
    <property type="nucleotide sequence ID" value="NZ_QPKV01000002.1"/>
</dbReference>
<name>A0A369Q0F3_9SPHI</name>
<dbReference type="AlphaFoldDB" id="A0A369Q0F3"/>
<dbReference type="PRINTS" id="PR00080">
    <property type="entry name" value="SDRFAMILY"/>
</dbReference>
<dbReference type="SUPFAM" id="SSF51735">
    <property type="entry name" value="NAD(P)-binding Rossmann-fold domains"/>
    <property type="match status" value="1"/>
</dbReference>
<sequence>MKQQKTAFITGATGGIGKAAALGLASKHYRVIIHGRNEEKTAAVCKEIKKITGNENIDYFIGDLFLMRDIKKVAETFINKHDRLDILINNAGGIMSKDRKETAEGIEATISVNLLAPFLLTNLLLDLLKRSEDGRIINVSSNSHKLNAKPRLSDIELKHNYNPLVAYGNAKLFLIWISQYLSEQLSSQGLYNVTVNTLHPGAVVTNFGVNSNLGGLLNFFGKLVRPFFKTPEQGAETIIHLAVSDEVKSVNGKYFENKKIKLPSEKYYSKQNEQIIWNYCRTRTENLINKNV</sequence>
<protein>
    <submittedName>
        <fullName evidence="3">SDR family NAD(P)-dependent oxidoreductase</fullName>
    </submittedName>
</protein>
<dbReference type="PANTHER" id="PTHR43157">
    <property type="entry name" value="PHOSPHATIDYLINOSITOL-GLYCAN BIOSYNTHESIS CLASS F PROTEIN-RELATED"/>
    <property type="match status" value="1"/>
</dbReference>
<dbReference type="PANTHER" id="PTHR43157:SF31">
    <property type="entry name" value="PHOSPHATIDYLINOSITOL-GLYCAN BIOSYNTHESIS CLASS F PROTEIN"/>
    <property type="match status" value="1"/>
</dbReference>
<dbReference type="PRINTS" id="PR00081">
    <property type="entry name" value="GDHRDH"/>
</dbReference>
<comment type="caution">
    <text evidence="3">The sequence shown here is derived from an EMBL/GenBank/DDBJ whole genome shotgun (WGS) entry which is preliminary data.</text>
</comment>
<dbReference type="InterPro" id="IPR002347">
    <property type="entry name" value="SDR_fam"/>
</dbReference>
<proteinExistence type="inferred from homology"/>
<dbReference type="Pfam" id="PF00106">
    <property type="entry name" value="adh_short"/>
    <property type="match status" value="1"/>
</dbReference>
<dbReference type="Gene3D" id="3.40.50.720">
    <property type="entry name" value="NAD(P)-binding Rossmann-like Domain"/>
    <property type="match status" value="1"/>
</dbReference>
<gene>
    <name evidence="3" type="ORF">DU508_04585</name>
</gene>
<organism evidence="3 4">
    <name type="scientific">Pedobacter chinensis</name>
    <dbReference type="NCBI Taxonomy" id="2282421"/>
    <lineage>
        <taxon>Bacteria</taxon>
        <taxon>Pseudomonadati</taxon>
        <taxon>Bacteroidota</taxon>
        <taxon>Sphingobacteriia</taxon>
        <taxon>Sphingobacteriales</taxon>
        <taxon>Sphingobacteriaceae</taxon>
        <taxon>Pedobacter</taxon>
    </lineage>
</organism>
<evidence type="ECO:0000256" key="1">
    <source>
        <dbReference type="ARBA" id="ARBA00023002"/>
    </source>
</evidence>
<dbReference type="EMBL" id="QPKV01000002">
    <property type="protein sequence ID" value="RDC58224.1"/>
    <property type="molecule type" value="Genomic_DNA"/>
</dbReference>
<evidence type="ECO:0000256" key="2">
    <source>
        <dbReference type="RuleBase" id="RU000363"/>
    </source>
</evidence>
<dbReference type="OrthoDB" id="597510at2"/>
<comment type="similarity">
    <text evidence="2">Belongs to the short-chain dehydrogenases/reductases (SDR) family.</text>
</comment>
<keyword evidence="4" id="KW-1185">Reference proteome</keyword>
<evidence type="ECO:0000313" key="3">
    <source>
        <dbReference type="EMBL" id="RDC58224.1"/>
    </source>
</evidence>
<accession>A0A369Q0F3</accession>
<reference evidence="3 4" key="1">
    <citation type="submission" date="2018-07" db="EMBL/GenBank/DDBJ databases">
        <title>Pedobacter sp. nov., isolated from soil.</title>
        <authorList>
            <person name="Zhou L.Y."/>
            <person name="Du Z.J."/>
        </authorList>
    </citation>
    <scope>NUCLEOTIDE SEQUENCE [LARGE SCALE GENOMIC DNA]</scope>
    <source>
        <strain evidence="3 4">JDX94</strain>
    </source>
</reference>
<dbReference type="GO" id="GO:0016491">
    <property type="term" value="F:oxidoreductase activity"/>
    <property type="evidence" value="ECO:0007669"/>
    <property type="project" value="UniProtKB-KW"/>
</dbReference>
<dbReference type="InterPro" id="IPR036291">
    <property type="entry name" value="NAD(P)-bd_dom_sf"/>
</dbReference>
<dbReference type="Proteomes" id="UP000253961">
    <property type="component" value="Unassembled WGS sequence"/>
</dbReference>
<evidence type="ECO:0000313" key="4">
    <source>
        <dbReference type="Proteomes" id="UP000253961"/>
    </source>
</evidence>
<keyword evidence="1" id="KW-0560">Oxidoreductase</keyword>